<dbReference type="PANTHER" id="PTHR30438:SF2">
    <property type="entry name" value="MEMBRANE PROTEIN"/>
    <property type="match status" value="1"/>
</dbReference>
<dbReference type="STRING" id="573024.SAMN05216208_0857"/>
<name>A0A1N7FQJ7_9RHOB</name>
<dbReference type="SUPFAM" id="SSF111369">
    <property type="entry name" value="HlyD-like secretion proteins"/>
    <property type="match status" value="2"/>
</dbReference>
<dbReference type="AlphaFoldDB" id="A0A1N7FQJ7"/>
<evidence type="ECO:0000313" key="3">
    <source>
        <dbReference type="Proteomes" id="UP000186019"/>
    </source>
</evidence>
<sequence length="327" mass="34868">MMNKRVGALAALLLVIAVIGIGWWQLSQRSDLPEGISASNGRIEAERIAVATKLAGRVSEVVVDEGDWVEAGQAIARMDTADLDAQLRQAQAAVLQARQQKLQAEAILRQHRSELKTAEAEFARVEQLAAKGFDTQAQLDTQRTALESAQAAVASAEAGIPLADATIAAAEAAVDGVQSLIDDSRLTAPRAGRVQYVLEHPGEVVAAGSSIVTLTDLSDMYMTIYLPSRDAGRVAIGSEARIILDAVPDYVIPATVTFVASTAQFTPKSVETADERAQLMFRVKLTIAPDLLAAYQDRARAGVPGVGYVKVSDAAEWPETLEVRLPQ</sequence>
<dbReference type="Gene3D" id="2.40.30.170">
    <property type="match status" value="1"/>
</dbReference>
<dbReference type="PANTHER" id="PTHR30438">
    <property type="entry name" value="36 KDA ANTIGEN-RELATED"/>
    <property type="match status" value="1"/>
</dbReference>
<evidence type="ECO:0000313" key="2">
    <source>
        <dbReference type="EMBL" id="SIS02642.1"/>
    </source>
</evidence>
<dbReference type="Gene3D" id="2.40.50.100">
    <property type="match status" value="1"/>
</dbReference>
<gene>
    <name evidence="2" type="ORF">SAMN05421666_1279</name>
</gene>
<dbReference type="Gene3D" id="1.10.287.470">
    <property type="entry name" value="Helix hairpin bin"/>
    <property type="match status" value="1"/>
</dbReference>
<feature type="coiled-coil region" evidence="1">
    <location>
        <begin position="80"/>
        <end position="128"/>
    </location>
</feature>
<keyword evidence="1" id="KW-0175">Coiled coil</keyword>
<accession>A0A1N7FQJ7</accession>
<evidence type="ECO:0000256" key="1">
    <source>
        <dbReference type="SAM" id="Coils"/>
    </source>
</evidence>
<reference evidence="2 3" key="1">
    <citation type="submission" date="2017-01" db="EMBL/GenBank/DDBJ databases">
        <authorList>
            <person name="Mah S.A."/>
            <person name="Swanson W.J."/>
            <person name="Moy G.W."/>
            <person name="Vacquier V.D."/>
        </authorList>
    </citation>
    <scope>NUCLEOTIDE SEQUENCE [LARGE SCALE GENOMIC DNA]</scope>
    <source>
        <strain evidence="2 3">DSM 29590</strain>
    </source>
</reference>
<dbReference type="Proteomes" id="UP000186019">
    <property type="component" value="Unassembled WGS sequence"/>
</dbReference>
<dbReference type="OrthoDB" id="9778236at2"/>
<keyword evidence="3" id="KW-1185">Reference proteome</keyword>
<proteinExistence type="predicted"/>
<protein>
    <submittedName>
        <fullName evidence="2">HlyD family secretion protein</fullName>
    </submittedName>
</protein>
<organism evidence="2 3">
    <name type="scientific">Roseovarius nanhaiticus</name>
    <dbReference type="NCBI Taxonomy" id="573024"/>
    <lineage>
        <taxon>Bacteria</taxon>
        <taxon>Pseudomonadati</taxon>
        <taxon>Pseudomonadota</taxon>
        <taxon>Alphaproteobacteria</taxon>
        <taxon>Rhodobacterales</taxon>
        <taxon>Roseobacteraceae</taxon>
        <taxon>Roseovarius</taxon>
    </lineage>
</organism>
<dbReference type="GO" id="GO:0005886">
    <property type="term" value="C:plasma membrane"/>
    <property type="evidence" value="ECO:0007669"/>
    <property type="project" value="TreeGrafter"/>
</dbReference>
<dbReference type="EMBL" id="FTNV01000001">
    <property type="protein sequence ID" value="SIS02642.1"/>
    <property type="molecule type" value="Genomic_DNA"/>
</dbReference>